<dbReference type="GO" id="GO:0016020">
    <property type="term" value="C:membrane"/>
    <property type="evidence" value="ECO:0007669"/>
    <property type="project" value="TreeGrafter"/>
</dbReference>
<sequence length="230" mass="24204">MSSGENAFTPHLQNKVSTLCGSLAAASTHCKKTVSSMGAAQMAVLSLLCLSGGQAYPSGAPTGACVDMIPRHMGVEPQTSPPPYTLLTNANEFSPGAPITVTIVGPAYRGVLLEARTPGDTTALGSWQMPPPDTRFLECSGNPQGAVTHANTNVKGNSTVFSWTPPNTIRPIYFMATVAQQRTVYWLDVRSSALFRASPRLGLAAGTGSVTPGRTLLSSALCWLFYKTLL</sequence>
<accession>A0AAV2MQB3</accession>
<organism evidence="2 3">
    <name type="scientific">Knipowitschia caucasica</name>
    <name type="common">Caucasian dwarf goby</name>
    <name type="synonym">Pomatoschistus caucasicus</name>
    <dbReference type="NCBI Taxonomy" id="637954"/>
    <lineage>
        <taxon>Eukaryota</taxon>
        <taxon>Metazoa</taxon>
        <taxon>Chordata</taxon>
        <taxon>Craniata</taxon>
        <taxon>Vertebrata</taxon>
        <taxon>Euteleostomi</taxon>
        <taxon>Actinopterygii</taxon>
        <taxon>Neopterygii</taxon>
        <taxon>Teleostei</taxon>
        <taxon>Neoteleostei</taxon>
        <taxon>Acanthomorphata</taxon>
        <taxon>Gobiaria</taxon>
        <taxon>Gobiiformes</taxon>
        <taxon>Gobioidei</taxon>
        <taxon>Gobiidae</taxon>
        <taxon>Gobiinae</taxon>
        <taxon>Knipowitschia</taxon>
    </lineage>
</organism>
<feature type="domain" description="Reelin" evidence="1">
    <location>
        <begin position="50"/>
        <end position="212"/>
    </location>
</feature>
<dbReference type="InterPro" id="IPR042307">
    <property type="entry name" value="Reeler_sf"/>
</dbReference>
<keyword evidence="3" id="KW-1185">Reference proteome</keyword>
<dbReference type="PANTHER" id="PTHR45828">
    <property type="entry name" value="CYTOCHROME B561/FERRIC REDUCTASE TRANSMEMBRANE"/>
    <property type="match status" value="1"/>
</dbReference>
<reference evidence="2 3" key="1">
    <citation type="submission" date="2024-04" db="EMBL/GenBank/DDBJ databases">
        <authorList>
            <person name="Waldvogel A.-M."/>
            <person name="Schoenle A."/>
        </authorList>
    </citation>
    <scope>NUCLEOTIDE SEQUENCE [LARGE SCALE GENOMIC DNA]</scope>
</reference>
<dbReference type="Pfam" id="PF02014">
    <property type="entry name" value="Reeler"/>
    <property type="match status" value="1"/>
</dbReference>
<evidence type="ECO:0000259" key="1">
    <source>
        <dbReference type="PROSITE" id="PS51019"/>
    </source>
</evidence>
<dbReference type="PROSITE" id="PS51019">
    <property type="entry name" value="REELIN"/>
    <property type="match status" value="1"/>
</dbReference>
<gene>
    <name evidence="2" type="ORF">KC01_LOCUS41467</name>
</gene>
<dbReference type="EMBL" id="OZ035831">
    <property type="protein sequence ID" value="CAL1615535.1"/>
    <property type="molecule type" value="Genomic_DNA"/>
</dbReference>
<proteinExistence type="predicted"/>
<dbReference type="InterPro" id="IPR051237">
    <property type="entry name" value="Ferric-chelate_Red/DefProt"/>
</dbReference>
<evidence type="ECO:0000313" key="3">
    <source>
        <dbReference type="Proteomes" id="UP001497482"/>
    </source>
</evidence>
<dbReference type="AlphaFoldDB" id="A0AAV2MQB3"/>
<protein>
    <recommendedName>
        <fullName evidence="1">Reelin domain-containing protein</fullName>
    </recommendedName>
</protein>
<evidence type="ECO:0000313" key="2">
    <source>
        <dbReference type="EMBL" id="CAL1615535.1"/>
    </source>
</evidence>
<dbReference type="PANTHER" id="PTHR45828:SF32">
    <property type="entry name" value="SI:DKEY-251I10.2"/>
    <property type="match status" value="1"/>
</dbReference>
<dbReference type="Gene3D" id="2.60.40.4060">
    <property type="entry name" value="Reeler domain"/>
    <property type="match status" value="1"/>
</dbReference>
<dbReference type="InterPro" id="IPR002861">
    <property type="entry name" value="Reeler_dom"/>
</dbReference>
<dbReference type="CDD" id="cd08544">
    <property type="entry name" value="Reeler"/>
    <property type="match status" value="1"/>
</dbReference>
<dbReference type="Proteomes" id="UP001497482">
    <property type="component" value="Chromosome 9"/>
</dbReference>
<name>A0AAV2MQB3_KNICA</name>